<keyword evidence="4" id="KW-0547">Nucleotide-binding</keyword>
<evidence type="ECO:0000256" key="12">
    <source>
        <dbReference type="SAM" id="MobiDB-lite"/>
    </source>
</evidence>
<evidence type="ECO:0000256" key="8">
    <source>
        <dbReference type="ARBA" id="ARBA00023135"/>
    </source>
</evidence>
<dbReference type="Gene3D" id="3.40.50.300">
    <property type="entry name" value="P-loop containing nucleotide triphosphate hydrolases"/>
    <property type="match status" value="1"/>
</dbReference>
<proteinExistence type="inferred from homology"/>
<dbReference type="Proteomes" id="UP000221165">
    <property type="component" value="Unassembled WGS sequence"/>
</dbReference>
<dbReference type="Pfam" id="PF02881">
    <property type="entry name" value="SRP54_N"/>
    <property type="match status" value="1"/>
</dbReference>
<dbReference type="EMBL" id="MIGC01000877">
    <property type="protein sequence ID" value="PHJ24052.1"/>
    <property type="molecule type" value="Genomic_DNA"/>
</dbReference>
<dbReference type="CDD" id="cd17875">
    <property type="entry name" value="SRP54_G"/>
    <property type="match status" value="1"/>
</dbReference>
<dbReference type="InterPro" id="IPR036225">
    <property type="entry name" value="SRP/SRP_N"/>
</dbReference>
<dbReference type="GO" id="GO:0008312">
    <property type="term" value="F:7S RNA binding"/>
    <property type="evidence" value="ECO:0007669"/>
    <property type="project" value="InterPro"/>
</dbReference>
<dbReference type="Pfam" id="PF00448">
    <property type="entry name" value="SRP54"/>
    <property type="match status" value="2"/>
</dbReference>
<keyword evidence="6" id="KW-0694">RNA-binding</keyword>
<name>A0A2C6LA73_9APIC</name>
<dbReference type="GO" id="GO:0030942">
    <property type="term" value="F:endoplasmic reticulum signal peptide binding"/>
    <property type="evidence" value="ECO:0007669"/>
    <property type="project" value="TreeGrafter"/>
</dbReference>
<evidence type="ECO:0000256" key="9">
    <source>
        <dbReference type="ARBA" id="ARBA00023274"/>
    </source>
</evidence>
<dbReference type="SMART" id="SM00963">
    <property type="entry name" value="SRP54_N"/>
    <property type="match status" value="1"/>
</dbReference>
<dbReference type="GO" id="GO:0006616">
    <property type="term" value="P:SRP-dependent cotranslational protein targeting to membrane, translocation"/>
    <property type="evidence" value="ECO:0007669"/>
    <property type="project" value="TreeGrafter"/>
</dbReference>
<keyword evidence="8" id="KW-0733">Signal recognition particle</keyword>
<evidence type="ECO:0000313" key="14">
    <source>
        <dbReference type="EMBL" id="PHJ24052.1"/>
    </source>
</evidence>
<dbReference type="Gene3D" id="1.20.120.140">
    <property type="entry name" value="Signal recognition particle SRP54, nucleotide-binding domain"/>
    <property type="match status" value="1"/>
</dbReference>
<keyword evidence="7" id="KW-0342">GTP-binding</keyword>
<dbReference type="SUPFAM" id="SSF47364">
    <property type="entry name" value="Domain of the SRP/SRP receptor G-proteins"/>
    <property type="match status" value="1"/>
</dbReference>
<dbReference type="GO" id="GO:0005786">
    <property type="term" value="C:signal recognition particle, endoplasmic reticulum targeting"/>
    <property type="evidence" value="ECO:0007669"/>
    <property type="project" value="UniProtKB-KW"/>
</dbReference>
<evidence type="ECO:0000256" key="10">
    <source>
        <dbReference type="ARBA" id="ARBA00035672"/>
    </source>
</evidence>
<dbReference type="InterPro" id="IPR000897">
    <property type="entry name" value="SRP54_GTPase_dom"/>
</dbReference>
<dbReference type="InterPro" id="IPR022941">
    <property type="entry name" value="SRP54"/>
</dbReference>
<dbReference type="GO" id="GO:0005525">
    <property type="term" value="F:GTP binding"/>
    <property type="evidence" value="ECO:0007669"/>
    <property type="project" value="UniProtKB-KW"/>
</dbReference>
<dbReference type="SMART" id="SM00382">
    <property type="entry name" value="AAA"/>
    <property type="match status" value="1"/>
</dbReference>
<keyword evidence="5" id="KW-0378">Hydrolase</keyword>
<dbReference type="Pfam" id="PF02978">
    <property type="entry name" value="SRP_SPB"/>
    <property type="match status" value="1"/>
</dbReference>
<gene>
    <name evidence="14" type="ORF">CSUI_002104</name>
</gene>
<dbReference type="InterPro" id="IPR004125">
    <property type="entry name" value="Signal_recog_particle_SRP54_M"/>
</dbReference>
<dbReference type="InterPro" id="IPR003593">
    <property type="entry name" value="AAA+_ATPase"/>
</dbReference>
<accession>A0A2C6LA73</accession>
<evidence type="ECO:0000259" key="13">
    <source>
        <dbReference type="PROSITE" id="PS00300"/>
    </source>
</evidence>
<protein>
    <recommendedName>
        <fullName evidence="10">signal-recognition-particle GTPase</fullName>
        <ecNumber evidence="10">3.6.5.4</ecNumber>
    </recommendedName>
</protein>
<comment type="similarity">
    <text evidence="2">Belongs to the GTP-binding SRP family. SRP54 subfamily.</text>
</comment>
<evidence type="ECO:0000313" key="15">
    <source>
        <dbReference type="Proteomes" id="UP000221165"/>
    </source>
</evidence>
<evidence type="ECO:0000256" key="6">
    <source>
        <dbReference type="ARBA" id="ARBA00022884"/>
    </source>
</evidence>
<evidence type="ECO:0000256" key="7">
    <source>
        <dbReference type="ARBA" id="ARBA00023134"/>
    </source>
</evidence>
<comment type="caution">
    <text evidence="14">The sequence shown here is derived from an EMBL/GenBank/DDBJ whole genome shotgun (WGS) entry which is preliminary data.</text>
</comment>
<sequence>MVLAELGAQISGALRRLHTATVVDEQVVQECVMTVCRALLQADVHVRVVQQFKSAVTKSINSQLRSSSQSAQASSSSSSAPSASAKKGAAAGGARAGAPAASGGSGGGGSRPGLKVDATTGTATTGGAGAAAGDRDTFQEINTRAAAVGVNSRKIIQKCVVSELVAMLTPEREPYVPVKGKTNVIMFVGLQGSGKTTTCTKFAHYYQRKGWRVALVCADTFRAGAFDQLKQNATKVRIPFYGRHVFDFEKDWNVCLRHVVVLDSRQQSLVSCDRDFVLFGYEFFSLFLFCSYTEADPVKIAEEGVDQFRKEKYDMIILDTSGRHKQEAALFDEMKQVAEAVNPDDIVFVMDSHIGQACLEQAQAFSDSVSVGSVIVTKLDGHAKGGGALSAVAATGAPIIFLGSGEHFDDFESFSANSFVSRLLGLGDVGGLFSTLKEMVDVEKQTELMERLTKGKFTLEDMADQFRNVLKMGPISKVMSMIPGIGSNLISKGQEQAGVQRIKRFLCIMDSMTDEELKCEKQMTDSRIIRVAQGSGTSIEEVRILLEQHKQFSKMVGKMGKIGLTKEGTLQNLMRNPQQMMSKVQNMMDPRILRQLGGAGNMVNLIKELQSKEGMENMQEMMRQMSMGGGGFPGMGGGRR</sequence>
<evidence type="ECO:0000256" key="1">
    <source>
        <dbReference type="ARBA" id="ARBA00004496"/>
    </source>
</evidence>
<dbReference type="OrthoDB" id="10250817at2759"/>
<evidence type="ECO:0000256" key="2">
    <source>
        <dbReference type="ARBA" id="ARBA00005450"/>
    </source>
</evidence>
<evidence type="ECO:0000256" key="4">
    <source>
        <dbReference type="ARBA" id="ARBA00022741"/>
    </source>
</evidence>
<comment type="catalytic activity">
    <reaction evidence="11">
        <text>GTP + H2O = GDP + phosphate + H(+)</text>
        <dbReference type="Rhea" id="RHEA:19669"/>
        <dbReference type="ChEBI" id="CHEBI:15377"/>
        <dbReference type="ChEBI" id="CHEBI:15378"/>
        <dbReference type="ChEBI" id="CHEBI:37565"/>
        <dbReference type="ChEBI" id="CHEBI:43474"/>
        <dbReference type="ChEBI" id="CHEBI:58189"/>
        <dbReference type="EC" id="3.6.5.4"/>
    </reaction>
    <physiologicalReaction direction="left-to-right" evidence="11">
        <dbReference type="Rhea" id="RHEA:19670"/>
    </physiologicalReaction>
</comment>
<dbReference type="Gene3D" id="1.10.260.30">
    <property type="entry name" value="Signal recognition particle, SRP54 subunit, M-domain"/>
    <property type="match status" value="1"/>
</dbReference>
<evidence type="ECO:0000256" key="5">
    <source>
        <dbReference type="ARBA" id="ARBA00022801"/>
    </source>
</evidence>
<dbReference type="EC" id="3.6.5.4" evidence="10"/>
<dbReference type="InterPro" id="IPR013822">
    <property type="entry name" value="Signal_recog_particl_SRP54_hlx"/>
</dbReference>
<dbReference type="PANTHER" id="PTHR11564:SF5">
    <property type="entry name" value="SIGNAL RECOGNITION PARTICLE SUBUNIT SRP54"/>
    <property type="match status" value="1"/>
</dbReference>
<dbReference type="RefSeq" id="XP_067925726.1">
    <property type="nucleotide sequence ID" value="XM_068062306.1"/>
</dbReference>
<keyword evidence="15" id="KW-1185">Reference proteome</keyword>
<evidence type="ECO:0000256" key="11">
    <source>
        <dbReference type="ARBA" id="ARBA00048157"/>
    </source>
</evidence>
<dbReference type="GO" id="GO:0003924">
    <property type="term" value="F:GTPase activity"/>
    <property type="evidence" value="ECO:0007669"/>
    <property type="project" value="InterPro"/>
</dbReference>
<dbReference type="GO" id="GO:0005829">
    <property type="term" value="C:cytosol"/>
    <property type="evidence" value="ECO:0007669"/>
    <property type="project" value="TreeGrafter"/>
</dbReference>
<feature type="domain" description="SRP54-type proteins GTP-binding" evidence="13">
    <location>
        <begin position="398"/>
        <end position="411"/>
    </location>
</feature>
<feature type="compositionally biased region" description="Low complexity" evidence="12">
    <location>
        <begin position="66"/>
        <end position="89"/>
    </location>
</feature>
<reference evidence="14 15" key="1">
    <citation type="journal article" date="2017" name="Int. J. Parasitol.">
        <title>The genome of the protozoan parasite Cystoisospora suis and a reverse vaccinology approach to identify vaccine candidates.</title>
        <authorList>
            <person name="Palmieri N."/>
            <person name="Shrestha A."/>
            <person name="Ruttkowski B."/>
            <person name="Beck T."/>
            <person name="Vogl C."/>
            <person name="Tomley F."/>
            <person name="Blake D.P."/>
            <person name="Joachim A."/>
        </authorList>
    </citation>
    <scope>NUCLEOTIDE SEQUENCE [LARGE SCALE GENOMIC DNA]</scope>
    <source>
        <strain evidence="14 15">Wien I</strain>
    </source>
</reference>
<dbReference type="GeneID" id="94425517"/>
<dbReference type="SUPFAM" id="SSF52540">
    <property type="entry name" value="P-loop containing nucleoside triphosphate hydrolases"/>
    <property type="match status" value="1"/>
</dbReference>
<organism evidence="14 15">
    <name type="scientific">Cystoisospora suis</name>
    <dbReference type="NCBI Taxonomy" id="483139"/>
    <lineage>
        <taxon>Eukaryota</taxon>
        <taxon>Sar</taxon>
        <taxon>Alveolata</taxon>
        <taxon>Apicomplexa</taxon>
        <taxon>Conoidasida</taxon>
        <taxon>Coccidia</taxon>
        <taxon>Eucoccidiorida</taxon>
        <taxon>Eimeriorina</taxon>
        <taxon>Sarcocystidae</taxon>
        <taxon>Cystoisospora</taxon>
    </lineage>
</organism>
<dbReference type="PANTHER" id="PTHR11564">
    <property type="entry name" value="SIGNAL RECOGNITION PARTICLE 54K PROTEIN SRP54"/>
    <property type="match status" value="1"/>
</dbReference>
<dbReference type="HAMAP" id="MF_00306">
    <property type="entry name" value="SRP54"/>
    <property type="match status" value="1"/>
</dbReference>
<feature type="region of interest" description="Disordered" evidence="12">
    <location>
        <begin position="63"/>
        <end position="133"/>
    </location>
</feature>
<dbReference type="InterPro" id="IPR036891">
    <property type="entry name" value="Signal_recog_part_SRP54_M_sf"/>
</dbReference>
<dbReference type="SUPFAM" id="SSF47446">
    <property type="entry name" value="Signal peptide-binding domain"/>
    <property type="match status" value="1"/>
</dbReference>
<dbReference type="SMART" id="SM00962">
    <property type="entry name" value="SRP54"/>
    <property type="match status" value="1"/>
</dbReference>
<dbReference type="VEuPathDB" id="ToxoDB:CSUI_002104"/>
<keyword evidence="3" id="KW-0963">Cytoplasm</keyword>
<comment type="subcellular location">
    <subcellularLocation>
        <location evidence="1">Cytoplasm</location>
    </subcellularLocation>
</comment>
<dbReference type="AlphaFoldDB" id="A0A2C6LA73"/>
<evidence type="ECO:0000256" key="3">
    <source>
        <dbReference type="ARBA" id="ARBA00022490"/>
    </source>
</evidence>
<keyword evidence="9" id="KW-0687">Ribonucleoprotein</keyword>
<dbReference type="InterPro" id="IPR042101">
    <property type="entry name" value="SRP54_N_sf"/>
</dbReference>
<dbReference type="PROSITE" id="PS00300">
    <property type="entry name" value="SRP54"/>
    <property type="match status" value="1"/>
</dbReference>
<dbReference type="InterPro" id="IPR027417">
    <property type="entry name" value="P-loop_NTPase"/>
</dbReference>